<protein>
    <submittedName>
        <fullName evidence="3">Uncharacterized protein</fullName>
    </submittedName>
</protein>
<dbReference type="Proteomes" id="UP000236161">
    <property type="component" value="Unassembled WGS sequence"/>
</dbReference>
<evidence type="ECO:0000256" key="1">
    <source>
        <dbReference type="SAM" id="Coils"/>
    </source>
</evidence>
<evidence type="ECO:0000313" key="3">
    <source>
        <dbReference type="EMBL" id="PKA61206.1"/>
    </source>
</evidence>
<gene>
    <name evidence="3" type="ORF">AXF42_Ash006103</name>
</gene>
<accession>A0A2I0B094</accession>
<reference evidence="3 4" key="1">
    <citation type="journal article" date="2017" name="Nature">
        <title>The Apostasia genome and the evolution of orchids.</title>
        <authorList>
            <person name="Zhang G.Q."/>
            <person name="Liu K.W."/>
            <person name="Li Z."/>
            <person name="Lohaus R."/>
            <person name="Hsiao Y.Y."/>
            <person name="Niu S.C."/>
            <person name="Wang J.Y."/>
            <person name="Lin Y.C."/>
            <person name="Xu Q."/>
            <person name="Chen L.J."/>
            <person name="Yoshida K."/>
            <person name="Fujiwara S."/>
            <person name="Wang Z.W."/>
            <person name="Zhang Y.Q."/>
            <person name="Mitsuda N."/>
            <person name="Wang M."/>
            <person name="Liu G.H."/>
            <person name="Pecoraro L."/>
            <person name="Huang H.X."/>
            <person name="Xiao X.J."/>
            <person name="Lin M."/>
            <person name="Wu X.Y."/>
            <person name="Wu W.L."/>
            <person name="Chen Y.Y."/>
            <person name="Chang S.B."/>
            <person name="Sakamoto S."/>
            <person name="Ohme-Takagi M."/>
            <person name="Yagi M."/>
            <person name="Zeng S.J."/>
            <person name="Shen C.Y."/>
            <person name="Yeh C.M."/>
            <person name="Luo Y.B."/>
            <person name="Tsai W.C."/>
            <person name="Van de Peer Y."/>
            <person name="Liu Z.J."/>
        </authorList>
    </citation>
    <scope>NUCLEOTIDE SEQUENCE [LARGE SCALE GENOMIC DNA]</scope>
    <source>
        <strain evidence="4">cv. Shenzhen</strain>
        <tissue evidence="3">Stem</tissue>
    </source>
</reference>
<feature type="compositionally biased region" description="Polar residues" evidence="2">
    <location>
        <begin position="33"/>
        <end position="51"/>
    </location>
</feature>
<keyword evidence="4" id="KW-1185">Reference proteome</keyword>
<feature type="region of interest" description="Disordered" evidence="2">
    <location>
        <begin position="1"/>
        <end position="66"/>
    </location>
</feature>
<sequence>MTKICGNNREDGEFAVGAGASASQEDSIVGDDVQNSNARCASIGPSNKANCSSGSRKRSRDSSKTFSSIGLGKLELKDRLLAAYERKVDLLEQKMDKKDGISSEVNKQCLERMHL</sequence>
<dbReference type="EMBL" id="KZ451932">
    <property type="protein sequence ID" value="PKA61206.1"/>
    <property type="molecule type" value="Genomic_DNA"/>
</dbReference>
<dbReference type="AlphaFoldDB" id="A0A2I0B094"/>
<name>A0A2I0B094_9ASPA</name>
<feature type="coiled-coil region" evidence="1">
    <location>
        <begin position="74"/>
        <end position="101"/>
    </location>
</feature>
<organism evidence="3 4">
    <name type="scientific">Apostasia shenzhenica</name>
    <dbReference type="NCBI Taxonomy" id="1088818"/>
    <lineage>
        <taxon>Eukaryota</taxon>
        <taxon>Viridiplantae</taxon>
        <taxon>Streptophyta</taxon>
        <taxon>Embryophyta</taxon>
        <taxon>Tracheophyta</taxon>
        <taxon>Spermatophyta</taxon>
        <taxon>Magnoliopsida</taxon>
        <taxon>Liliopsida</taxon>
        <taxon>Asparagales</taxon>
        <taxon>Orchidaceae</taxon>
        <taxon>Apostasioideae</taxon>
        <taxon>Apostasia</taxon>
    </lineage>
</organism>
<evidence type="ECO:0000256" key="2">
    <source>
        <dbReference type="SAM" id="MobiDB-lite"/>
    </source>
</evidence>
<proteinExistence type="predicted"/>
<evidence type="ECO:0000313" key="4">
    <source>
        <dbReference type="Proteomes" id="UP000236161"/>
    </source>
</evidence>
<keyword evidence="1" id="KW-0175">Coiled coil</keyword>